<feature type="transmembrane region" description="Helical" evidence="13">
    <location>
        <begin position="72"/>
        <end position="98"/>
    </location>
</feature>
<sequence length="201" mass="22079">MFRFTGKEIRDLIISFIVIALGFTILYSNGDYSHITLIFPIVMIGVGAGFIFHELGHKFVAMHYGYYAEYELWPTGLIIALASSFFGFIFAAPGAVVIYSNGMEKKTNGIISLAGPIVNIILGLIFFLILESLGNFAYTETGAIIYLICVLGTRINFFLAAFNLLPIPPLDGSKVMSWSVPIWLITFAIAALLVLFFGGIL</sequence>
<accession>A0A8T3VWK1</accession>
<evidence type="ECO:0000313" key="15">
    <source>
        <dbReference type="Proteomes" id="UP000732619"/>
    </source>
</evidence>
<evidence type="ECO:0000313" key="14">
    <source>
        <dbReference type="EMBL" id="MBE6512029.1"/>
    </source>
</evidence>
<keyword evidence="10 13" id="KW-1133">Transmembrane helix</keyword>
<comment type="subcellular location">
    <subcellularLocation>
        <location evidence="2">Cell membrane</location>
        <topology evidence="2">Multi-pass membrane protein</topology>
    </subcellularLocation>
</comment>
<dbReference type="EMBL" id="SUTG01000006">
    <property type="protein sequence ID" value="MBE6512029.1"/>
    <property type="molecule type" value="Genomic_DNA"/>
</dbReference>
<reference evidence="14" key="1">
    <citation type="submission" date="2019-04" db="EMBL/GenBank/DDBJ databases">
        <title>Evolution of Biomass-Degrading Anaerobic Consortia Revealed by Metagenomics.</title>
        <authorList>
            <person name="Peng X."/>
        </authorList>
    </citation>
    <scope>NUCLEOTIDE SEQUENCE</scope>
    <source>
        <strain evidence="14">SIG14</strain>
    </source>
</reference>
<evidence type="ECO:0000256" key="5">
    <source>
        <dbReference type="ARBA" id="ARBA00022670"/>
    </source>
</evidence>
<gene>
    <name evidence="14" type="ORF">E7Z75_02600</name>
</gene>
<evidence type="ECO:0000256" key="11">
    <source>
        <dbReference type="ARBA" id="ARBA00023049"/>
    </source>
</evidence>
<dbReference type="GO" id="GO:0008237">
    <property type="term" value="F:metallopeptidase activity"/>
    <property type="evidence" value="ECO:0007669"/>
    <property type="project" value="UniProtKB-KW"/>
</dbReference>
<feature type="transmembrane region" description="Helical" evidence="13">
    <location>
        <begin position="142"/>
        <end position="162"/>
    </location>
</feature>
<evidence type="ECO:0000256" key="3">
    <source>
        <dbReference type="ARBA" id="ARBA00007931"/>
    </source>
</evidence>
<proteinExistence type="inferred from homology"/>
<dbReference type="CDD" id="cd06158">
    <property type="entry name" value="S2P-M50_like_1"/>
    <property type="match status" value="1"/>
</dbReference>
<feature type="transmembrane region" description="Helical" evidence="13">
    <location>
        <begin position="12"/>
        <end position="28"/>
    </location>
</feature>
<dbReference type="PANTHER" id="PTHR35864:SF1">
    <property type="entry name" value="ZINC METALLOPROTEASE YWHC-RELATED"/>
    <property type="match status" value="1"/>
</dbReference>
<feature type="transmembrane region" description="Helical" evidence="13">
    <location>
        <begin position="34"/>
        <end position="52"/>
    </location>
</feature>
<evidence type="ECO:0000256" key="1">
    <source>
        <dbReference type="ARBA" id="ARBA00001947"/>
    </source>
</evidence>
<keyword evidence="4" id="KW-1003">Cell membrane</keyword>
<dbReference type="InterPro" id="IPR052348">
    <property type="entry name" value="Metallopeptidase_M50B"/>
</dbReference>
<dbReference type="AlphaFoldDB" id="A0A8T3VWK1"/>
<keyword evidence="8" id="KW-0378">Hydrolase</keyword>
<evidence type="ECO:0000256" key="4">
    <source>
        <dbReference type="ARBA" id="ARBA00022475"/>
    </source>
</evidence>
<keyword evidence="7" id="KW-0479">Metal-binding</keyword>
<keyword evidence="5 14" id="KW-0645">Protease</keyword>
<comment type="similarity">
    <text evidence="3">Belongs to the peptidase M50B family.</text>
</comment>
<evidence type="ECO:0000256" key="6">
    <source>
        <dbReference type="ARBA" id="ARBA00022692"/>
    </source>
</evidence>
<evidence type="ECO:0000256" key="8">
    <source>
        <dbReference type="ARBA" id="ARBA00022801"/>
    </source>
</evidence>
<protein>
    <submittedName>
        <fullName evidence="14">Site-2 protease family protein</fullName>
    </submittedName>
</protein>
<evidence type="ECO:0000256" key="2">
    <source>
        <dbReference type="ARBA" id="ARBA00004651"/>
    </source>
</evidence>
<dbReference type="GO" id="GO:0046872">
    <property type="term" value="F:metal ion binding"/>
    <property type="evidence" value="ECO:0007669"/>
    <property type="project" value="UniProtKB-KW"/>
</dbReference>
<dbReference type="InterPro" id="IPR044537">
    <property type="entry name" value="Rip2-like"/>
</dbReference>
<dbReference type="GO" id="GO:0005886">
    <property type="term" value="C:plasma membrane"/>
    <property type="evidence" value="ECO:0007669"/>
    <property type="project" value="UniProtKB-SubCell"/>
</dbReference>
<name>A0A8T3VWK1_METOL</name>
<keyword evidence="12 13" id="KW-0472">Membrane</keyword>
<dbReference type="PANTHER" id="PTHR35864">
    <property type="entry name" value="ZINC METALLOPROTEASE MJ0611-RELATED"/>
    <property type="match status" value="1"/>
</dbReference>
<evidence type="ECO:0000256" key="12">
    <source>
        <dbReference type="ARBA" id="ARBA00023136"/>
    </source>
</evidence>
<comment type="caution">
    <text evidence="14">The sequence shown here is derived from an EMBL/GenBank/DDBJ whole genome shotgun (WGS) entry which is preliminary data.</text>
</comment>
<keyword evidence="11" id="KW-0482">Metalloprotease</keyword>
<evidence type="ECO:0000256" key="13">
    <source>
        <dbReference type="SAM" id="Phobius"/>
    </source>
</evidence>
<evidence type="ECO:0000256" key="10">
    <source>
        <dbReference type="ARBA" id="ARBA00022989"/>
    </source>
</evidence>
<keyword evidence="9" id="KW-0862">Zinc</keyword>
<feature type="transmembrane region" description="Helical" evidence="13">
    <location>
        <begin position="182"/>
        <end position="200"/>
    </location>
</feature>
<dbReference type="Proteomes" id="UP000732619">
    <property type="component" value="Unassembled WGS sequence"/>
</dbReference>
<evidence type="ECO:0000256" key="7">
    <source>
        <dbReference type="ARBA" id="ARBA00022723"/>
    </source>
</evidence>
<organism evidence="14 15">
    <name type="scientific">Methanobrevibacter olleyae</name>
    <dbReference type="NCBI Taxonomy" id="294671"/>
    <lineage>
        <taxon>Archaea</taxon>
        <taxon>Methanobacteriati</taxon>
        <taxon>Methanobacteriota</taxon>
        <taxon>Methanomada group</taxon>
        <taxon>Methanobacteria</taxon>
        <taxon>Methanobacteriales</taxon>
        <taxon>Methanobacteriaceae</taxon>
        <taxon>Methanobrevibacter</taxon>
    </lineage>
</organism>
<evidence type="ECO:0000256" key="9">
    <source>
        <dbReference type="ARBA" id="ARBA00022833"/>
    </source>
</evidence>
<feature type="transmembrane region" description="Helical" evidence="13">
    <location>
        <begin position="110"/>
        <end position="130"/>
    </location>
</feature>
<comment type="cofactor">
    <cofactor evidence="1">
        <name>Zn(2+)</name>
        <dbReference type="ChEBI" id="CHEBI:29105"/>
    </cofactor>
</comment>
<dbReference type="GO" id="GO:0006508">
    <property type="term" value="P:proteolysis"/>
    <property type="evidence" value="ECO:0007669"/>
    <property type="project" value="UniProtKB-KW"/>
</dbReference>
<keyword evidence="6 13" id="KW-0812">Transmembrane</keyword>